<reference evidence="10" key="1">
    <citation type="submission" date="2016-10" db="EMBL/GenBank/DDBJ databases">
        <authorList>
            <person name="Varghese N."/>
            <person name="Submissions S."/>
        </authorList>
    </citation>
    <scope>NUCLEOTIDE SEQUENCE [LARGE SCALE GENOMIC DNA]</scope>
    <source>
        <strain evidence="10">DSM 8415</strain>
    </source>
</reference>
<evidence type="ECO:0000313" key="9">
    <source>
        <dbReference type="EMBL" id="SDC07175.1"/>
    </source>
</evidence>
<dbReference type="SUPFAM" id="SSF53271">
    <property type="entry name" value="PRTase-like"/>
    <property type="match status" value="1"/>
</dbReference>
<comment type="cofactor">
    <cofactor evidence="7">
        <name>Mg(2+)</name>
        <dbReference type="ChEBI" id="CHEBI:18420"/>
    </cofactor>
</comment>
<evidence type="ECO:0000256" key="4">
    <source>
        <dbReference type="ARBA" id="ARBA00022679"/>
    </source>
</evidence>
<dbReference type="OrthoDB" id="9785917at2"/>
<dbReference type="EMBL" id="FMYU01000002">
    <property type="protein sequence ID" value="SDC07175.1"/>
    <property type="molecule type" value="Genomic_DNA"/>
</dbReference>
<dbReference type="RefSeq" id="WP_092127625.1">
    <property type="nucleotide sequence ID" value="NZ_FMYU01000002.1"/>
</dbReference>
<comment type="function">
    <text evidence="7">Catalyzes the transfer of a ribosyl phosphate group from 5-phosphoribose 1-diphosphate to orotate, leading to the formation of orotidine monophosphate (OMP).</text>
</comment>
<sequence>MLTQEEALDIYKKCGAYLEGHFKLTSGLHSKYYLQSALVLQYPDYAEKLCSSIAEHFKDAKIDVVIGPAMGAILVSYEVARHLGARSVFAERVDNVLTLKRNFFIEKNERVLVVEDVVTTGKSVYETIEVTKQYSNNIVGIGALVDRGGGFKTELDYFPLIRLNIVNYEPENCPLCKENIPLVKPGSRKI</sequence>
<keyword evidence="3 7" id="KW-0328">Glycosyltransferase</keyword>
<dbReference type="InterPro" id="IPR029057">
    <property type="entry name" value="PRTase-like"/>
</dbReference>
<evidence type="ECO:0000256" key="3">
    <source>
        <dbReference type="ARBA" id="ARBA00022676"/>
    </source>
</evidence>
<feature type="binding site" evidence="7">
    <location>
        <position position="147"/>
    </location>
    <ligand>
        <name>orotate</name>
        <dbReference type="ChEBI" id="CHEBI:30839"/>
    </ligand>
</feature>
<dbReference type="UniPathway" id="UPA00070">
    <property type="reaction ID" value="UER00119"/>
</dbReference>
<evidence type="ECO:0000256" key="1">
    <source>
        <dbReference type="ARBA" id="ARBA00004889"/>
    </source>
</evidence>
<comment type="pathway">
    <text evidence="1 7">Pyrimidine metabolism; UMP biosynthesis via de novo pathway; UMP from orotate: step 1/2.</text>
</comment>
<comment type="catalytic activity">
    <reaction evidence="7">
        <text>orotidine 5'-phosphate + diphosphate = orotate + 5-phospho-alpha-D-ribose 1-diphosphate</text>
        <dbReference type="Rhea" id="RHEA:10380"/>
        <dbReference type="ChEBI" id="CHEBI:30839"/>
        <dbReference type="ChEBI" id="CHEBI:33019"/>
        <dbReference type="ChEBI" id="CHEBI:57538"/>
        <dbReference type="ChEBI" id="CHEBI:58017"/>
        <dbReference type="EC" id="2.4.2.10"/>
    </reaction>
</comment>
<evidence type="ECO:0000313" key="10">
    <source>
        <dbReference type="Proteomes" id="UP000199411"/>
    </source>
</evidence>
<accession>A0A1G6IMD5</accession>
<dbReference type="GO" id="GO:0019856">
    <property type="term" value="P:pyrimidine nucleobase biosynthetic process"/>
    <property type="evidence" value="ECO:0007669"/>
    <property type="project" value="InterPro"/>
</dbReference>
<feature type="binding site" evidence="7">
    <location>
        <position position="92"/>
    </location>
    <ligand>
        <name>5-phospho-alpha-D-ribose 1-diphosphate</name>
        <dbReference type="ChEBI" id="CHEBI:58017"/>
        <note>ligand shared between dimeric partners</note>
    </ligand>
</feature>
<evidence type="ECO:0000256" key="5">
    <source>
        <dbReference type="ARBA" id="ARBA00022842"/>
    </source>
</evidence>
<dbReference type="Gene3D" id="3.40.50.2020">
    <property type="match status" value="1"/>
</dbReference>
<evidence type="ECO:0000256" key="2">
    <source>
        <dbReference type="ARBA" id="ARBA00011971"/>
    </source>
</evidence>
<dbReference type="InterPro" id="IPR023031">
    <property type="entry name" value="OPRT"/>
</dbReference>
<dbReference type="AlphaFoldDB" id="A0A1G6IMD5"/>
<dbReference type="HAMAP" id="MF_01208">
    <property type="entry name" value="PyrE"/>
    <property type="match status" value="1"/>
</dbReference>
<evidence type="ECO:0000256" key="6">
    <source>
        <dbReference type="ARBA" id="ARBA00022975"/>
    </source>
</evidence>
<feature type="domain" description="Phosphoribosyltransferase" evidence="8">
    <location>
        <begin position="48"/>
        <end position="152"/>
    </location>
</feature>
<dbReference type="Pfam" id="PF00156">
    <property type="entry name" value="Pribosyltran"/>
    <property type="match status" value="1"/>
</dbReference>
<keyword evidence="5 7" id="KW-0460">Magnesium</keyword>
<dbReference type="InterPro" id="IPR000836">
    <property type="entry name" value="PRTase_dom"/>
</dbReference>
<dbReference type="GO" id="GO:0004588">
    <property type="term" value="F:orotate phosphoribosyltransferase activity"/>
    <property type="evidence" value="ECO:0007669"/>
    <property type="project" value="UniProtKB-UniRule"/>
</dbReference>
<keyword evidence="6 7" id="KW-0665">Pyrimidine biosynthesis</keyword>
<dbReference type="NCBIfam" id="TIGR01367">
    <property type="entry name" value="pyrE_Therm"/>
    <property type="match status" value="1"/>
</dbReference>
<comment type="similarity">
    <text evidence="7">Belongs to the purine/pyrimidine phosphoribosyltransferase family. PyrE subfamily.</text>
</comment>
<gene>
    <name evidence="7" type="primary">pyrE</name>
    <name evidence="9" type="ORF">SAMN05660835_00259</name>
</gene>
<dbReference type="PANTHER" id="PTHR19278:SF9">
    <property type="entry name" value="URIDINE 5'-MONOPHOSPHATE SYNTHASE"/>
    <property type="match status" value="1"/>
</dbReference>
<feature type="binding site" evidence="7">
    <location>
        <position position="119"/>
    </location>
    <ligand>
        <name>orotate</name>
        <dbReference type="ChEBI" id="CHEBI:30839"/>
    </ligand>
</feature>
<comment type="caution">
    <text evidence="7">Lacks conserved residue(s) required for the propagation of feature annotation.</text>
</comment>
<dbReference type="GO" id="GO:0044205">
    <property type="term" value="P:'de novo' UMP biosynthetic process"/>
    <property type="evidence" value="ECO:0007669"/>
    <property type="project" value="UniProtKB-UniRule"/>
</dbReference>
<dbReference type="CDD" id="cd06223">
    <property type="entry name" value="PRTases_typeI"/>
    <property type="match status" value="1"/>
</dbReference>
<keyword evidence="10" id="KW-1185">Reference proteome</keyword>
<feature type="binding site" description="in other chain" evidence="7">
    <location>
        <begin position="115"/>
        <end position="123"/>
    </location>
    <ligand>
        <name>5-phospho-alpha-D-ribose 1-diphosphate</name>
        <dbReference type="ChEBI" id="CHEBI:58017"/>
        <note>ligand shared between dimeric partners</note>
    </ligand>
</feature>
<protein>
    <recommendedName>
        <fullName evidence="2 7">Orotate phosphoribosyltransferase</fullName>
        <shortName evidence="7">OPRT</shortName>
        <shortName evidence="7">OPRTase</shortName>
        <ecNumber evidence="2 7">2.4.2.10</ecNumber>
    </recommendedName>
</protein>
<dbReference type="InterPro" id="IPR006273">
    <property type="entry name" value="Orotate_PRibTrfase_bac"/>
</dbReference>
<name>A0A1G6IMD5_9BACT</name>
<proteinExistence type="inferred from homology"/>
<dbReference type="Proteomes" id="UP000199411">
    <property type="component" value="Unassembled WGS sequence"/>
</dbReference>
<evidence type="ECO:0000259" key="8">
    <source>
        <dbReference type="Pfam" id="PF00156"/>
    </source>
</evidence>
<keyword evidence="4 7" id="KW-0808">Transferase</keyword>
<dbReference type="GO" id="GO:0000287">
    <property type="term" value="F:magnesium ion binding"/>
    <property type="evidence" value="ECO:0007669"/>
    <property type="project" value="UniProtKB-UniRule"/>
</dbReference>
<comment type="subunit">
    <text evidence="7">Homodimer.</text>
</comment>
<organism evidence="9 10">
    <name type="scientific">Desulfurella multipotens</name>
    <dbReference type="NCBI Taxonomy" id="79269"/>
    <lineage>
        <taxon>Bacteria</taxon>
        <taxon>Pseudomonadati</taxon>
        <taxon>Campylobacterota</taxon>
        <taxon>Desulfurellia</taxon>
        <taxon>Desulfurellales</taxon>
        <taxon>Desulfurellaceae</taxon>
        <taxon>Desulfurella</taxon>
    </lineage>
</organism>
<dbReference type="EC" id="2.4.2.10" evidence="2 7"/>
<evidence type="ECO:0000256" key="7">
    <source>
        <dbReference type="HAMAP-Rule" id="MF_01208"/>
    </source>
</evidence>
<dbReference type="PANTHER" id="PTHR19278">
    <property type="entry name" value="OROTATE PHOSPHORIBOSYLTRANSFERASE"/>
    <property type="match status" value="1"/>
</dbReference>